<dbReference type="Proteomes" id="UP001337655">
    <property type="component" value="Unassembled WGS sequence"/>
</dbReference>
<dbReference type="AlphaFoldDB" id="A0AAV9PRH6"/>
<proteinExistence type="predicted"/>
<keyword evidence="2" id="KW-1185">Reference proteome</keyword>
<dbReference type="GeneID" id="89921423"/>
<dbReference type="EMBL" id="JAVRRT010000001">
    <property type="protein sequence ID" value="KAK5174935.1"/>
    <property type="molecule type" value="Genomic_DNA"/>
</dbReference>
<evidence type="ECO:0008006" key="3">
    <source>
        <dbReference type="Google" id="ProtNLM"/>
    </source>
</evidence>
<evidence type="ECO:0000313" key="2">
    <source>
        <dbReference type="Proteomes" id="UP001337655"/>
    </source>
</evidence>
<protein>
    <recommendedName>
        <fullName evidence="3">F-box domain-containing protein</fullName>
    </recommendedName>
</protein>
<gene>
    <name evidence="1" type="ORF">LTR77_000071</name>
</gene>
<evidence type="ECO:0000313" key="1">
    <source>
        <dbReference type="EMBL" id="KAK5174935.1"/>
    </source>
</evidence>
<reference evidence="1 2" key="1">
    <citation type="submission" date="2023-08" db="EMBL/GenBank/DDBJ databases">
        <title>Black Yeasts Isolated from many extreme environments.</title>
        <authorList>
            <person name="Coleine C."/>
            <person name="Stajich J.E."/>
            <person name="Selbmann L."/>
        </authorList>
    </citation>
    <scope>NUCLEOTIDE SEQUENCE [LARGE SCALE GENOMIC DNA]</scope>
    <source>
        <strain evidence="1 2">CCFEE 5935</strain>
    </source>
</reference>
<sequence>MADIAHILRLPPELLVQTSAYLTTIELGAFRSTCKHVEATLFDSFAREFFTRRYFMIEEVSLDAFVGIANHKRLAPCLTDVIIVLEKFCTNQNFEAMYVHRTYTGEYEHDILVLTGGARDMLVDAFSKLPNLRLIGFHDAEGPPRSREPDQSWKSYGWSWGLAGNENVSQPTYDRQAGRFMEDTDPGIVLPLVFYALGVAAARPRHVEVFTRQVDVPDRSFSVLSSWLQPKALPVLSGLKTLLLSTQRDYDEPSYPSRFPPDDDRSTSCGVLKYFLRHTTALEHLRLNFYWERHQARQDDFLSWLSMPHDPSNVMSSPGLQRLSRLDLGMFNVDPRLLLKIIGKSQQLTLLSIWKATLLRENQDGEINAWETFLRELPQVIHQPLAFEHLTILWPIERWKDAPPKEGRARRNTWMAFAKEVAIDAQGRKQFKGESHRAEFSKGEDGDIKTWLQDLSSRLWLPPKMREGYESPRPEWAVRQDDEMLRMFTTQLPGED</sequence>
<organism evidence="1 2">
    <name type="scientific">Saxophila tyrrhenica</name>
    <dbReference type="NCBI Taxonomy" id="1690608"/>
    <lineage>
        <taxon>Eukaryota</taxon>
        <taxon>Fungi</taxon>
        <taxon>Dikarya</taxon>
        <taxon>Ascomycota</taxon>
        <taxon>Pezizomycotina</taxon>
        <taxon>Dothideomycetes</taxon>
        <taxon>Dothideomycetidae</taxon>
        <taxon>Mycosphaerellales</taxon>
        <taxon>Extremaceae</taxon>
        <taxon>Saxophila</taxon>
    </lineage>
</organism>
<dbReference type="RefSeq" id="XP_064663573.1">
    <property type="nucleotide sequence ID" value="XM_064797339.1"/>
</dbReference>
<accession>A0AAV9PRH6</accession>
<comment type="caution">
    <text evidence="1">The sequence shown here is derived from an EMBL/GenBank/DDBJ whole genome shotgun (WGS) entry which is preliminary data.</text>
</comment>
<name>A0AAV9PRH6_9PEZI</name>